<dbReference type="EMBL" id="QPKB01000002">
    <property type="protein sequence ID" value="RWR76800.1"/>
    <property type="molecule type" value="Genomic_DNA"/>
</dbReference>
<gene>
    <name evidence="2" type="ORF">CKAN_00525900</name>
</gene>
<proteinExistence type="predicted"/>
<evidence type="ECO:0000256" key="1">
    <source>
        <dbReference type="SAM" id="Phobius"/>
    </source>
</evidence>
<keyword evidence="1" id="KW-1133">Transmembrane helix</keyword>
<reference evidence="2 3" key="1">
    <citation type="journal article" date="2019" name="Nat. Plants">
        <title>Stout camphor tree genome fills gaps in understanding of flowering plant genome evolution.</title>
        <authorList>
            <person name="Chaw S.M."/>
            <person name="Liu Y.C."/>
            <person name="Wu Y.W."/>
            <person name="Wang H.Y."/>
            <person name="Lin C.I."/>
            <person name="Wu C.S."/>
            <person name="Ke H.M."/>
            <person name="Chang L.Y."/>
            <person name="Hsu C.Y."/>
            <person name="Yang H.T."/>
            <person name="Sudianto E."/>
            <person name="Hsu M.H."/>
            <person name="Wu K.P."/>
            <person name="Wang L.N."/>
            <person name="Leebens-Mack J.H."/>
            <person name="Tsai I.J."/>
        </authorList>
    </citation>
    <scope>NUCLEOTIDE SEQUENCE [LARGE SCALE GENOMIC DNA]</scope>
    <source>
        <strain evidence="3">cv. Chaw 1501</strain>
        <tissue evidence="2">Young leaves</tissue>
    </source>
</reference>
<organism evidence="2 3">
    <name type="scientific">Cinnamomum micranthum f. kanehirae</name>
    <dbReference type="NCBI Taxonomy" id="337451"/>
    <lineage>
        <taxon>Eukaryota</taxon>
        <taxon>Viridiplantae</taxon>
        <taxon>Streptophyta</taxon>
        <taxon>Embryophyta</taxon>
        <taxon>Tracheophyta</taxon>
        <taxon>Spermatophyta</taxon>
        <taxon>Magnoliopsida</taxon>
        <taxon>Magnoliidae</taxon>
        <taxon>Laurales</taxon>
        <taxon>Lauraceae</taxon>
        <taxon>Cinnamomum</taxon>
    </lineage>
</organism>
<dbReference type="OrthoDB" id="1921102at2759"/>
<keyword evidence="1" id="KW-0812">Transmembrane</keyword>
<dbReference type="PANTHER" id="PTHR34658:SF2">
    <property type="entry name" value="OS01G0151800 PROTEIN"/>
    <property type="match status" value="1"/>
</dbReference>
<feature type="transmembrane region" description="Helical" evidence="1">
    <location>
        <begin position="89"/>
        <end position="113"/>
    </location>
</feature>
<comment type="caution">
    <text evidence="2">The sequence shown here is derived from an EMBL/GenBank/DDBJ whole genome shotgun (WGS) entry which is preliminary data.</text>
</comment>
<sequence>MTLSFLRAHVMLILRRPVLLYAATWTAVLTVAVAVASFSPEMAFVWAISPSSGLSNAVCRADSVRIPLDRPKDVFCLPAQRFGRSKIDYIVPLIFAGVVVASSACLVRAIGLWEDPDQDRD</sequence>
<dbReference type="AlphaFoldDB" id="A0A3S3MXK6"/>
<protein>
    <submittedName>
        <fullName evidence="2">Uncharacterized protein</fullName>
    </submittedName>
</protein>
<accession>A0A3S3MXK6</accession>
<name>A0A3S3MXK6_9MAGN</name>
<dbReference type="PANTHER" id="PTHR34658">
    <property type="entry name" value="OS01G0151800 PROTEIN"/>
    <property type="match status" value="1"/>
</dbReference>
<feature type="transmembrane region" description="Helical" evidence="1">
    <location>
        <begin position="20"/>
        <end position="38"/>
    </location>
</feature>
<evidence type="ECO:0000313" key="3">
    <source>
        <dbReference type="Proteomes" id="UP000283530"/>
    </source>
</evidence>
<evidence type="ECO:0000313" key="2">
    <source>
        <dbReference type="EMBL" id="RWR76800.1"/>
    </source>
</evidence>
<dbReference type="Proteomes" id="UP000283530">
    <property type="component" value="Unassembled WGS sequence"/>
</dbReference>
<keyword evidence="3" id="KW-1185">Reference proteome</keyword>
<keyword evidence="1" id="KW-0472">Membrane</keyword>